<evidence type="ECO:0000259" key="7">
    <source>
        <dbReference type="PROSITE" id="PS50878"/>
    </source>
</evidence>
<dbReference type="Gene3D" id="3.10.10.10">
    <property type="entry name" value="HIV Type 1 Reverse Transcriptase, subunit A, domain 1"/>
    <property type="match status" value="1"/>
</dbReference>
<name>A0ABM1ZZN2_AEDAL</name>
<dbReference type="GeneID" id="134285160"/>
<organism evidence="9 10">
    <name type="scientific">Aedes albopictus</name>
    <name type="common">Asian tiger mosquito</name>
    <name type="synonym">Stegomyia albopicta</name>
    <dbReference type="NCBI Taxonomy" id="7160"/>
    <lineage>
        <taxon>Eukaryota</taxon>
        <taxon>Metazoa</taxon>
        <taxon>Ecdysozoa</taxon>
        <taxon>Arthropoda</taxon>
        <taxon>Hexapoda</taxon>
        <taxon>Insecta</taxon>
        <taxon>Pterygota</taxon>
        <taxon>Neoptera</taxon>
        <taxon>Endopterygota</taxon>
        <taxon>Diptera</taxon>
        <taxon>Nematocera</taxon>
        <taxon>Culicoidea</taxon>
        <taxon>Culicidae</taxon>
        <taxon>Culicinae</taxon>
        <taxon>Aedini</taxon>
        <taxon>Aedes</taxon>
        <taxon>Stegomyia</taxon>
    </lineage>
</organism>
<evidence type="ECO:0000313" key="10">
    <source>
        <dbReference type="Proteomes" id="UP000069940"/>
    </source>
</evidence>
<dbReference type="Pfam" id="PF00078">
    <property type="entry name" value="RVT_1"/>
    <property type="match status" value="1"/>
</dbReference>
<dbReference type="PROSITE" id="PS50878">
    <property type="entry name" value="RT_POL"/>
    <property type="match status" value="1"/>
</dbReference>
<proteinExistence type="predicted"/>
<dbReference type="Gene3D" id="1.10.340.70">
    <property type="match status" value="1"/>
</dbReference>
<evidence type="ECO:0000256" key="2">
    <source>
        <dbReference type="ARBA" id="ARBA00022679"/>
    </source>
</evidence>
<keyword evidence="2" id="KW-0808">Transferase</keyword>
<dbReference type="Gene3D" id="3.30.70.270">
    <property type="match status" value="2"/>
</dbReference>
<dbReference type="PANTHER" id="PTHR37984">
    <property type="entry name" value="PROTEIN CBG26694"/>
    <property type="match status" value="1"/>
</dbReference>
<dbReference type="CDD" id="cd00303">
    <property type="entry name" value="retropepsin_like"/>
    <property type="match status" value="1"/>
</dbReference>
<dbReference type="RefSeq" id="XP_062701336.1">
    <property type="nucleotide sequence ID" value="XM_062845352.1"/>
</dbReference>
<keyword evidence="5" id="KW-0378">Hydrolase</keyword>
<evidence type="ECO:0000256" key="5">
    <source>
        <dbReference type="ARBA" id="ARBA00022759"/>
    </source>
</evidence>
<keyword evidence="5" id="KW-0255">Endonuclease</keyword>
<dbReference type="InterPro" id="IPR021109">
    <property type="entry name" value="Peptidase_aspartic_dom_sf"/>
</dbReference>
<dbReference type="InterPro" id="IPR036397">
    <property type="entry name" value="RNaseH_sf"/>
</dbReference>
<dbReference type="InterPro" id="IPR050951">
    <property type="entry name" value="Retrovirus_Pol_polyprotein"/>
</dbReference>
<dbReference type="CDD" id="cd09274">
    <property type="entry name" value="RNase_HI_RT_Ty3"/>
    <property type="match status" value="1"/>
</dbReference>
<keyword evidence="6" id="KW-0511">Multifunctional enzyme</keyword>
<feature type="domain" description="Reverse transcriptase" evidence="7">
    <location>
        <begin position="405"/>
        <end position="590"/>
    </location>
</feature>
<feature type="domain" description="Integrase catalytic" evidence="8">
    <location>
        <begin position="1109"/>
        <end position="1266"/>
    </location>
</feature>
<evidence type="ECO:0000256" key="4">
    <source>
        <dbReference type="ARBA" id="ARBA00022722"/>
    </source>
</evidence>
<keyword evidence="10" id="KW-1185">Reference proteome</keyword>
<reference evidence="9" key="2">
    <citation type="submission" date="2025-05" db="UniProtKB">
        <authorList>
            <consortium name="EnsemblMetazoa"/>
        </authorList>
    </citation>
    <scope>IDENTIFICATION</scope>
    <source>
        <strain evidence="9">Foshan</strain>
    </source>
</reference>
<dbReference type="PROSITE" id="PS50994">
    <property type="entry name" value="INTEGRASE"/>
    <property type="match status" value="1"/>
</dbReference>
<sequence>MPAHERLYIEHSGNNLFLLNIASVAKPKTVIKYLLDSGSCFNLLRWDTAFRIGVENINYNDKEILRGFANSQTRSIGSTLVKLKIGNSHYNIKFYIIKNLCVPGIIGADFLKQNTLYVGPRFKYIALRKTDECTKLLNMNENSPHTMNTYNIDKRLIKSEKECQTESVNYSNAVSQQHGKLDLAHRVHENNYNNRTRMVTENSVSFQNKSQQSIRNATNIFKDTTMGNTKHFPHNKCNVEDKRDNANNINIIHDQRTNFTDKNFNDDSANWEAKAEGQSSDHNVNKYLVETTTDIDKVFLEDLDSDQDLSLLDNRSQPQMEGKNRLTKLVETINLTHLNRANFNAMEEIMTNYSDVFYLKGDQLTITNAAVHEIETTTNVPINKRQYRFPESTKKQINAEIEEMHRQGIIKPSKSPWNAPVLCIPKKDLDSEGNKKYRIVVDFRALNLVTKPFVYPIPLINDILDSLGDSQYFSTIDLKSGFYQVPINPKDAAKTAFSTPKGHFEFTRMPMGLRNSPSTFQKLMNTVLFEIKDVKAIVYLDDIIVFGRTIEEHNENLKKVLEALRRHNLKVEPTKCQILKTDLKFLGHAVDKHGIRPLTDNIKAIKNMPVPKTIKQVRSFLGTVNFYGKFIPKIAEIRKPLNDLLRKNVKFNWTEECKHAFEKLKCFLTSDSLLVRPNYKDTFVLTTDASEYAIGAVLSNEKSIDKPIAYASRGLIGAERKYHTIEKELLAIVWAVNYFRHYIYNQKFIVYTDHRPLISLWHLKETSPTLTRLRLKLQGLECDIRYKQGKDNVVADFLSRLQTESEPEENSNVVAVVTTQQKRQQHDEKQREQVNSKTTNVERFNTSKDVVDKHSNPRQNSNWNPQMDGLDNIDFAIDEHRGPCKTVSSDEFKNALIDQLDIKRLTFSKNIISEESIDATFLILNSRSAHKELSEFVDLPHGFKDHLIGNVFSIPNKKLWGIILNGNKRSKSDTKILFKGLVDAFTNCPQYAKDAENIQIISFRNLHKPPYMDVLRFIAEKFNKHFTLYAPEKDRMWVTPEERETVLQEFHDSPLGGHVGSKRMLKRINPLFKWENMRRDIENYVKQCDSCQKNKISAANKIPMKITTTSTEPFEKIFMDIVVLPESNSGNKYGLVIQDDLTRYLTVAAMENQESQTVAKTFVNSFICKFGAPKELVTDNGTNFVSQLMKNVCKILKIKKITTTAYHPQANLVERSNRELKIYLRQFIGGDPQTWDQLLPHFTFQYNTTLNSSTGFTPFELLYGRAARIPNSIYRMRDMELTYSDYAGELKSTLKYFHDKARDNLLVSKQKRKEIYDKQSKEWQPMWGDMVLVKANPTGTGQKLQSLWRGPYEVVSFPSEQTTIVKNGKRLEKVHNNRLRKYND</sequence>
<dbReference type="SUPFAM" id="SSF50630">
    <property type="entry name" value="Acid proteases"/>
    <property type="match status" value="1"/>
</dbReference>
<dbReference type="Pfam" id="PF00665">
    <property type="entry name" value="rve"/>
    <property type="match status" value="1"/>
</dbReference>
<evidence type="ECO:0000256" key="3">
    <source>
        <dbReference type="ARBA" id="ARBA00022695"/>
    </source>
</evidence>
<evidence type="ECO:0000256" key="6">
    <source>
        <dbReference type="ARBA" id="ARBA00023268"/>
    </source>
</evidence>
<dbReference type="InterPro" id="IPR000477">
    <property type="entry name" value="RT_dom"/>
</dbReference>
<accession>A0ABM1ZZN2</accession>
<dbReference type="InterPro" id="IPR012337">
    <property type="entry name" value="RNaseH-like_sf"/>
</dbReference>
<keyword evidence="3" id="KW-0548">Nucleotidyltransferase</keyword>
<dbReference type="SUPFAM" id="SSF56672">
    <property type="entry name" value="DNA/RNA polymerases"/>
    <property type="match status" value="1"/>
</dbReference>
<dbReference type="Pfam" id="PF17921">
    <property type="entry name" value="Integrase_H2C2"/>
    <property type="match status" value="1"/>
</dbReference>
<dbReference type="Gene3D" id="3.30.420.10">
    <property type="entry name" value="Ribonuclease H-like superfamily/Ribonuclease H"/>
    <property type="match status" value="1"/>
</dbReference>
<dbReference type="PANTHER" id="PTHR37984:SF5">
    <property type="entry name" value="PROTEIN NYNRIN-LIKE"/>
    <property type="match status" value="1"/>
</dbReference>
<dbReference type="InterPro" id="IPR043128">
    <property type="entry name" value="Rev_trsase/Diguanyl_cyclase"/>
</dbReference>
<keyword evidence="4" id="KW-0540">Nuclease</keyword>
<dbReference type="EC" id="2.7.7.49" evidence="1"/>
<evidence type="ECO:0000313" key="9">
    <source>
        <dbReference type="EnsemblMetazoa" id="AALFPA23_023083.P34339"/>
    </source>
</evidence>
<dbReference type="InterPro" id="IPR001584">
    <property type="entry name" value="Integrase_cat-core"/>
</dbReference>
<protein>
    <recommendedName>
        <fullName evidence="1">RNA-directed DNA polymerase</fullName>
        <ecNumber evidence="1">2.7.7.49</ecNumber>
    </recommendedName>
</protein>
<dbReference type="InterPro" id="IPR041588">
    <property type="entry name" value="Integrase_H2C2"/>
</dbReference>
<dbReference type="InterPro" id="IPR041577">
    <property type="entry name" value="RT_RNaseH_2"/>
</dbReference>
<evidence type="ECO:0000259" key="8">
    <source>
        <dbReference type="PROSITE" id="PS50994"/>
    </source>
</evidence>
<dbReference type="Pfam" id="PF17919">
    <property type="entry name" value="RT_RNaseH_2"/>
    <property type="match status" value="1"/>
</dbReference>
<reference evidence="10" key="1">
    <citation type="journal article" date="2015" name="Proc. Natl. Acad. Sci. U.S.A.">
        <title>Genome sequence of the Asian Tiger mosquito, Aedes albopictus, reveals insights into its biology, genetics, and evolution.</title>
        <authorList>
            <person name="Chen X.G."/>
            <person name="Jiang X."/>
            <person name="Gu J."/>
            <person name="Xu M."/>
            <person name="Wu Y."/>
            <person name="Deng Y."/>
            <person name="Zhang C."/>
            <person name="Bonizzoni M."/>
            <person name="Dermauw W."/>
            <person name="Vontas J."/>
            <person name="Armbruster P."/>
            <person name="Huang X."/>
            <person name="Yang Y."/>
            <person name="Zhang H."/>
            <person name="He W."/>
            <person name="Peng H."/>
            <person name="Liu Y."/>
            <person name="Wu K."/>
            <person name="Chen J."/>
            <person name="Lirakis M."/>
            <person name="Topalis P."/>
            <person name="Van Leeuwen T."/>
            <person name="Hall A.B."/>
            <person name="Jiang X."/>
            <person name="Thorpe C."/>
            <person name="Mueller R.L."/>
            <person name="Sun C."/>
            <person name="Waterhouse R.M."/>
            <person name="Yan G."/>
            <person name="Tu Z.J."/>
            <person name="Fang X."/>
            <person name="James A.A."/>
        </authorList>
    </citation>
    <scope>NUCLEOTIDE SEQUENCE [LARGE SCALE GENOMIC DNA]</scope>
    <source>
        <strain evidence="10">Foshan</strain>
    </source>
</reference>
<evidence type="ECO:0000256" key="1">
    <source>
        <dbReference type="ARBA" id="ARBA00012493"/>
    </source>
</evidence>
<dbReference type="SUPFAM" id="SSF53098">
    <property type="entry name" value="Ribonuclease H-like"/>
    <property type="match status" value="1"/>
</dbReference>
<dbReference type="CDD" id="cd01647">
    <property type="entry name" value="RT_LTR"/>
    <property type="match status" value="1"/>
</dbReference>
<dbReference type="Proteomes" id="UP000069940">
    <property type="component" value="Unassembled WGS sequence"/>
</dbReference>
<dbReference type="Gene3D" id="2.40.70.10">
    <property type="entry name" value="Acid Proteases"/>
    <property type="match status" value="1"/>
</dbReference>
<dbReference type="EnsemblMetazoa" id="AALFPA23_023083.R34339">
    <property type="protein sequence ID" value="AALFPA23_023083.P34339"/>
    <property type="gene ID" value="AALFPA23_023083"/>
</dbReference>
<dbReference type="InterPro" id="IPR043502">
    <property type="entry name" value="DNA/RNA_pol_sf"/>
</dbReference>